<evidence type="ECO:0000259" key="2">
    <source>
        <dbReference type="Pfam" id="PF13785"/>
    </source>
</evidence>
<keyword evidence="1" id="KW-0472">Membrane</keyword>
<dbReference type="Proteomes" id="UP000300381">
    <property type="component" value="Unassembled WGS sequence"/>
</dbReference>
<name>A0A480B3Y4_9FIRM</name>
<dbReference type="EMBL" id="BJCQ01000040">
    <property type="protein sequence ID" value="GCL67976.1"/>
    <property type="molecule type" value="Genomic_DNA"/>
</dbReference>
<keyword evidence="1" id="KW-1133">Transmembrane helix</keyword>
<feature type="transmembrane region" description="Helical" evidence="1">
    <location>
        <begin position="186"/>
        <end position="205"/>
    </location>
</feature>
<dbReference type="InterPro" id="IPR025235">
    <property type="entry name" value="DUF4178"/>
</dbReference>
<reference evidence="3 4" key="1">
    <citation type="submission" date="2019-03" db="EMBL/GenBank/DDBJ databases">
        <title>Draft genome sequences of two Veillonella tobetsuensis clinical isolates from intraoperative bronchial fluids of elderly patients with pulmonary carcinoma.</title>
        <authorList>
            <person name="Akiyama T."/>
        </authorList>
    </citation>
    <scope>NUCLEOTIDE SEQUENCE [LARGE SCALE GENOMIC DNA]</scope>
    <source>
        <strain evidence="3 4">PAGU 1578</strain>
    </source>
</reference>
<organism evidence="3 4">
    <name type="scientific">Veillonella tobetsuensis</name>
    <dbReference type="NCBI Taxonomy" id="1110546"/>
    <lineage>
        <taxon>Bacteria</taxon>
        <taxon>Bacillati</taxon>
        <taxon>Bacillota</taxon>
        <taxon>Negativicutes</taxon>
        <taxon>Veillonellales</taxon>
        <taxon>Veillonellaceae</taxon>
        <taxon>Veillonella</taxon>
    </lineage>
</organism>
<evidence type="ECO:0000313" key="3">
    <source>
        <dbReference type="EMBL" id="GCL67976.1"/>
    </source>
</evidence>
<protein>
    <recommendedName>
        <fullName evidence="2">DUF4178 domain-containing protein</fullName>
    </recommendedName>
</protein>
<proteinExistence type="predicted"/>
<dbReference type="RefSeq" id="WP_137661164.1">
    <property type="nucleotide sequence ID" value="NZ_BJCQ01000040.1"/>
</dbReference>
<feature type="domain" description="DUF4178" evidence="2">
    <location>
        <begin position="7"/>
        <end position="158"/>
    </location>
</feature>
<accession>A0A480B3Y4</accession>
<comment type="caution">
    <text evidence="3">The sequence shown here is derived from an EMBL/GenBank/DDBJ whole genome shotgun (WGS) entry which is preliminary data.</text>
</comment>
<dbReference type="Pfam" id="PF13785">
    <property type="entry name" value="DUF4178"/>
    <property type="match status" value="1"/>
</dbReference>
<evidence type="ECO:0000313" key="4">
    <source>
        <dbReference type="Proteomes" id="UP000300381"/>
    </source>
</evidence>
<keyword evidence="1" id="KW-0812">Transmembrane</keyword>
<sequence>MNFKCYDVVEIQGKRYVVIEVISYQEFIIEKTVNYTLNDEMYNNELGTHKGAKNWTEYGIMPVDTKDKNKKWLTIVNGEKDYCTFSETILRSTPPKGYKLYDKGLQRVMSVEGESKARSGDKADYKEYRSIKKDKTYVFFIEDWHGGLTDQAQGERIRLSDVHRRRDQAAQAVSKKIRNAARRKEWTRLGLSWGIILFFLGYLFIGDMTWHELRDEVGFPYTMEERVKDSYYYEPQGTKDGLMVYTSKQDPNATAIDLIDAVYGKVYTIKQDTKSPEQWIVIYTTKDVSVISVVNGTTYVEVGELKNLSDSENTRIATIRNDSEVLLRYAYMVELKNKQGRKTLSNIIKD</sequence>
<gene>
    <name evidence="3" type="ORF">PAGU1578_15970</name>
</gene>
<dbReference type="AlphaFoldDB" id="A0A480B3Y4"/>
<evidence type="ECO:0000256" key="1">
    <source>
        <dbReference type="SAM" id="Phobius"/>
    </source>
</evidence>